<evidence type="ECO:0000256" key="6">
    <source>
        <dbReference type="ARBA" id="ARBA00022827"/>
    </source>
</evidence>
<dbReference type="NCBIfam" id="TIGR01320">
    <property type="entry name" value="mal_quin_oxido"/>
    <property type="match status" value="1"/>
</dbReference>
<evidence type="ECO:0000313" key="10">
    <source>
        <dbReference type="EMBL" id="GMA25491.1"/>
    </source>
</evidence>
<keyword evidence="5 8" id="KW-0285">Flavoprotein</keyword>
<comment type="pathway">
    <text evidence="3 8">Carbohydrate metabolism; tricarboxylic acid cycle; oxaloacetate from (S)-malate (quinone route): step 1/1.</text>
</comment>
<comment type="caution">
    <text evidence="10">The sequence shown here is derived from an EMBL/GenBank/DDBJ whole genome shotgun (WGS) entry which is preliminary data.</text>
</comment>
<protein>
    <recommendedName>
        <fullName evidence="8">Probable malate:quinone oxidoreductase</fullName>
        <ecNumber evidence="8">1.1.5.4</ecNumber>
    </recommendedName>
    <alternativeName>
        <fullName evidence="8">MQO</fullName>
    </alternativeName>
    <alternativeName>
        <fullName evidence="8">Malate dehydrogenase [quinone]</fullName>
    </alternativeName>
</protein>
<evidence type="ECO:0000256" key="1">
    <source>
        <dbReference type="ARBA" id="ARBA00001139"/>
    </source>
</evidence>
<evidence type="ECO:0000256" key="7">
    <source>
        <dbReference type="ARBA" id="ARBA00023002"/>
    </source>
</evidence>
<dbReference type="EMBL" id="BSUK01000001">
    <property type="protein sequence ID" value="GMA25491.1"/>
    <property type="molecule type" value="Genomic_DNA"/>
</dbReference>
<name>A0ABQ6I4A7_9MICO</name>
<gene>
    <name evidence="8 10" type="primary">mqo</name>
    <name evidence="10" type="ORF">GCM10025864_32500</name>
</gene>
<dbReference type="HAMAP" id="MF_00212">
    <property type="entry name" value="MQO"/>
    <property type="match status" value="1"/>
</dbReference>
<keyword evidence="7 8" id="KW-0560">Oxidoreductase</keyword>
<comment type="catalytic activity">
    <reaction evidence="1 8">
        <text>(S)-malate + a quinone = a quinol + oxaloacetate</text>
        <dbReference type="Rhea" id="RHEA:46012"/>
        <dbReference type="ChEBI" id="CHEBI:15589"/>
        <dbReference type="ChEBI" id="CHEBI:16452"/>
        <dbReference type="ChEBI" id="CHEBI:24646"/>
        <dbReference type="ChEBI" id="CHEBI:132124"/>
        <dbReference type="EC" id="1.1.5.4"/>
    </reaction>
</comment>
<dbReference type="SUPFAM" id="SSF51905">
    <property type="entry name" value="FAD/NAD(P)-binding domain"/>
    <property type="match status" value="1"/>
</dbReference>
<accession>A0ABQ6I4A7</accession>
<dbReference type="Proteomes" id="UP001157091">
    <property type="component" value="Unassembled WGS sequence"/>
</dbReference>
<evidence type="ECO:0000256" key="9">
    <source>
        <dbReference type="SAM" id="MobiDB-lite"/>
    </source>
</evidence>
<dbReference type="Pfam" id="PF06039">
    <property type="entry name" value="Mqo"/>
    <property type="match status" value="1"/>
</dbReference>
<comment type="similarity">
    <text evidence="8">Belongs to the MQO family.</text>
</comment>
<organism evidence="10 11">
    <name type="scientific">Luteimicrobium album</name>
    <dbReference type="NCBI Taxonomy" id="1054550"/>
    <lineage>
        <taxon>Bacteria</taxon>
        <taxon>Bacillati</taxon>
        <taxon>Actinomycetota</taxon>
        <taxon>Actinomycetes</taxon>
        <taxon>Micrococcales</taxon>
        <taxon>Luteimicrobium</taxon>
    </lineage>
</organism>
<keyword evidence="11" id="KW-1185">Reference proteome</keyword>
<reference evidence="11" key="1">
    <citation type="journal article" date="2019" name="Int. J. Syst. Evol. Microbiol.">
        <title>The Global Catalogue of Microorganisms (GCM) 10K type strain sequencing project: providing services to taxonomists for standard genome sequencing and annotation.</title>
        <authorList>
            <consortium name="The Broad Institute Genomics Platform"/>
            <consortium name="The Broad Institute Genome Sequencing Center for Infectious Disease"/>
            <person name="Wu L."/>
            <person name="Ma J."/>
        </authorList>
    </citation>
    <scope>NUCLEOTIDE SEQUENCE [LARGE SCALE GENOMIC DNA]</scope>
    <source>
        <strain evidence="11">NBRC 106348</strain>
    </source>
</reference>
<dbReference type="InterPro" id="IPR006231">
    <property type="entry name" value="MQO"/>
</dbReference>
<dbReference type="NCBIfam" id="NF003606">
    <property type="entry name" value="PRK05257.2-1"/>
    <property type="match status" value="1"/>
</dbReference>
<dbReference type="PANTHER" id="PTHR43104">
    <property type="entry name" value="L-2-HYDROXYGLUTARATE DEHYDROGENASE, MITOCHONDRIAL"/>
    <property type="match status" value="1"/>
</dbReference>
<dbReference type="Gene3D" id="3.30.9.10">
    <property type="entry name" value="D-Amino Acid Oxidase, subunit A, domain 2"/>
    <property type="match status" value="1"/>
</dbReference>
<proteinExistence type="inferred from homology"/>
<keyword evidence="4 8" id="KW-0816">Tricarboxylic acid cycle</keyword>
<dbReference type="EC" id="1.1.5.4" evidence="8"/>
<evidence type="ECO:0000256" key="5">
    <source>
        <dbReference type="ARBA" id="ARBA00022630"/>
    </source>
</evidence>
<evidence type="ECO:0000256" key="2">
    <source>
        <dbReference type="ARBA" id="ARBA00001974"/>
    </source>
</evidence>
<evidence type="ECO:0000256" key="4">
    <source>
        <dbReference type="ARBA" id="ARBA00022532"/>
    </source>
</evidence>
<evidence type="ECO:0000256" key="3">
    <source>
        <dbReference type="ARBA" id="ARBA00005012"/>
    </source>
</evidence>
<evidence type="ECO:0000256" key="8">
    <source>
        <dbReference type="HAMAP-Rule" id="MF_00212"/>
    </source>
</evidence>
<comment type="cofactor">
    <cofactor evidence="2 8">
        <name>FAD</name>
        <dbReference type="ChEBI" id="CHEBI:57692"/>
    </cofactor>
</comment>
<feature type="region of interest" description="Disordered" evidence="9">
    <location>
        <begin position="451"/>
        <end position="510"/>
    </location>
</feature>
<dbReference type="InterPro" id="IPR036188">
    <property type="entry name" value="FAD/NAD-bd_sf"/>
</dbReference>
<feature type="compositionally biased region" description="Basic residues" evidence="9">
    <location>
        <begin position="468"/>
        <end position="477"/>
    </location>
</feature>
<dbReference type="Gene3D" id="3.50.50.60">
    <property type="entry name" value="FAD/NAD(P)-binding domain"/>
    <property type="match status" value="1"/>
</dbReference>
<dbReference type="NCBIfam" id="NF003611">
    <property type="entry name" value="PRK05257.3-2"/>
    <property type="match status" value="1"/>
</dbReference>
<sequence length="510" mass="55285">MSATLGAFLKLLEPSWTIALYERLDDVAQESSNPWNNAGTGHAALCELNYTPEKADGTIDIAKAISINEQFELSHQFWSHLADAGLIPPLSTFLSNTPHMTFVRGEKNVDYLRRRVEALRTNHRFAGMEFTTDPAVIGSWAPKLTEGRDASEPIAATRADWGTDVDFGALTRHLVAFLQDNGADVELQHEVTNLARRGDGWRLTMKDRSWNAKVRTHTVDAKFVFVGAGGGALHLLQKAGIPEIKGFGGFPISGEFLRTSNPEIVAAHRAKVYGKADVGAPPMSVPHLDTRVVDGKSYLMFGPYAGFSPKFLKKGSWFDLPGSMRPGNVGPMLGVAKDNFDLVQYLVGQLAASRDKKFEELLTFMPTAKPSDWELITAGQRVQVMKKGENGHGVLQMGTELVTAADGSIAGLLGASPGASTAASVMVKLLRQCFGDRSAAWEPRLGEIVPQLAQPSAGRPSPPSLRSARSRSRPRHERRAEPPPSGRAAAHVRRRPAPPARPARHACAVG</sequence>
<feature type="compositionally biased region" description="Low complexity" evidence="9">
    <location>
        <begin position="455"/>
        <end position="467"/>
    </location>
</feature>
<evidence type="ECO:0000313" key="11">
    <source>
        <dbReference type="Proteomes" id="UP001157091"/>
    </source>
</evidence>
<dbReference type="PANTHER" id="PTHR43104:SF2">
    <property type="entry name" value="L-2-HYDROXYGLUTARATE DEHYDROGENASE, MITOCHONDRIAL"/>
    <property type="match status" value="1"/>
</dbReference>
<keyword evidence="6 8" id="KW-0274">FAD</keyword>